<feature type="compositionally biased region" description="Polar residues" evidence="1">
    <location>
        <begin position="431"/>
        <end position="454"/>
    </location>
</feature>
<reference evidence="3" key="2">
    <citation type="submission" date="2024-04" db="EMBL/GenBank/DDBJ databases">
        <authorList>
            <person name="Chen Y."/>
            <person name="Shah S."/>
            <person name="Dougan E. K."/>
            <person name="Thang M."/>
            <person name="Chan C."/>
        </authorList>
    </citation>
    <scope>NUCLEOTIDE SEQUENCE [LARGE SCALE GENOMIC DNA]</scope>
</reference>
<dbReference type="Proteomes" id="UP001152797">
    <property type="component" value="Unassembled WGS sequence"/>
</dbReference>
<organism evidence="2">
    <name type="scientific">Cladocopium goreaui</name>
    <dbReference type="NCBI Taxonomy" id="2562237"/>
    <lineage>
        <taxon>Eukaryota</taxon>
        <taxon>Sar</taxon>
        <taxon>Alveolata</taxon>
        <taxon>Dinophyceae</taxon>
        <taxon>Suessiales</taxon>
        <taxon>Symbiodiniaceae</taxon>
        <taxon>Cladocopium</taxon>
    </lineage>
</organism>
<dbReference type="EMBL" id="CAMXCT020000551">
    <property type="protein sequence ID" value="CAL1133685.1"/>
    <property type="molecule type" value="Genomic_DNA"/>
</dbReference>
<dbReference type="AlphaFoldDB" id="A0A9P1BVI3"/>
<evidence type="ECO:0000256" key="1">
    <source>
        <dbReference type="SAM" id="MobiDB-lite"/>
    </source>
</evidence>
<sequence length="698" mass="78295">MALIQAGSGDDASESQPQQEYTDEDFASRGGKRDALATSTWLRKLQTDNPTEYKKVFKEFKNNVPDEKGGRSKKRVGWKPQQLVVCKSHEATKQSRWAGNYEEMRFGRYLQYFTGDECDPEDRMTDSEARINWMKETKHKIKVYSHKKQKHEVVEVVSVEVKRTRHQEQIGAEKSTATQVTEQVNNEPSLKWMGKFMNEDTAIDGEGDGGNGKRKKAKKPTKKKETDIATAKLRSATKVVNQRKLLAALFKDTEEKLQAWYGQHKAMVDKTKELIEKGVSEERLLTDNEVFGLDDNASVVKMIYTILARHELLELLSYGMHPTPAETTPTPADKTEMTLDELSKKIEEKINKDPFMTEQAPSVISLKELADPEGMFSGCSMAADIQDIEASMMKRIANSKTAVAALRRTMKDCDQMVKSVQKARQRYQDQLARSTQTGKGTNGPNLSGRPNLNNLDKDDPEVLRAYKQISQLFEMRVVTNLEEDDKDKQRFPVIIRKGRNSLSMMCGHKEPTKKFFTTCNTSFVNQLQTQSLTRPTSAVKTCDSSGCEDPVAAAAVLEMKTRLFDLLPPDWKKETCFVDEETLEVHAKKNDLEQGMTELSALHLCGAKQGVTYCGIENCALPSLRLQVSGSKMVVMASVAEIMEHFGVNGLAEARDRFQSLAAADLPDPASGFSSGLQGQTVTHVVDGHTYIRGRTTQ</sequence>
<comment type="caution">
    <text evidence="2">The sequence shown here is derived from an EMBL/GenBank/DDBJ whole genome shotgun (WGS) entry which is preliminary data.</text>
</comment>
<protein>
    <submittedName>
        <fullName evidence="2">Uncharacterized protein</fullName>
    </submittedName>
</protein>
<feature type="region of interest" description="Disordered" evidence="1">
    <location>
        <begin position="201"/>
        <end position="227"/>
    </location>
</feature>
<evidence type="ECO:0000313" key="2">
    <source>
        <dbReference type="EMBL" id="CAI3980310.1"/>
    </source>
</evidence>
<name>A0A9P1BVI3_9DINO</name>
<feature type="region of interest" description="Disordered" evidence="1">
    <location>
        <begin position="420"/>
        <end position="457"/>
    </location>
</feature>
<feature type="region of interest" description="Disordered" evidence="1">
    <location>
        <begin position="1"/>
        <end position="33"/>
    </location>
</feature>
<accession>A0A9P1BVI3</accession>
<keyword evidence="4" id="KW-1185">Reference proteome</keyword>
<dbReference type="EMBL" id="CAMXCT010000551">
    <property type="protein sequence ID" value="CAI3980310.1"/>
    <property type="molecule type" value="Genomic_DNA"/>
</dbReference>
<evidence type="ECO:0000313" key="3">
    <source>
        <dbReference type="EMBL" id="CAL1133685.1"/>
    </source>
</evidence>
<proteinExistence type="predicted"/>
<evidence type="ECO:0000313" key="4">
    <source>
        <dbReference type="Proteomes" id="UP001152797"/>
    </source>
</evidence>
<dbReference type="EMBL" id="CAMXCT030000551">
    <property type="protein sequence ID" value="CAL4767622.1"/>
    <property type="molecule type" value="Genomic_DNA"/>
</dbReference>
<gene>
    <name evidence="2" type="ORF">C1SCF055_LOCUS8193</name>
</gene>
<reference evidence="2" key="1">
    <citation type="submission" date="2022-10" db="EMBL/GenBank/DDBJ databases">
        <authorList>
            <person name="Chen Y."/>
            <person name="Dougan E. K."/>
            <person name="Chan C."/>
            <person name="Rhodes N."/>
            <person name="Thang M."/>
        </authorList>
    </citation>
    <scope>NUCLEOTIDE SEQUENCE</scope>
</reference>
<feature type="compositionally biased region" description="Basic residues" evidence="1">
    <location>
        <begin position="212"/>
        <end position="222"/>
    </location>
</feature>